<keyword evidence="1" id="KW-0175">Coiled coil</keyword>
<feature type="region of interest" description="Disordered" evidence="2">
    <location>
        <begin position="252"/>
        <end position="289"/>
    </location>
</feature>
<feature type="coiled-coil region" evidence="1">
    <location>
        <begin position="164"/>
        <end position="249"/>
    </location>
</feature>
<keyword evidence="4" id="KW-1185">Reference proteome</keyword>
<name>A0A2J6Q9H0_9HELO</name>
<feature type="region of interest" description="Disordered" evidence="2">
    <location>
        <begin position="386"/>
        <end position="417"/>
    </location>
</feature>
<dbReference type="EMBL" id="KZ613476">
    <property type="protein sequence ID" value="PMD22911.1"/>
    <property type="molecule type" value="Genomic_DNA"/>
</dbReference>
<feature type="compositionally biased region" description="Polar residues" evidence="2">
    <location>
        <begin position="342"/>
        <end position="362"/>
    </location>
</feature>
<dbReference type="Proteomes" id="UP000235672">
    <property type="component" value="Unassembled WGS sequence"/>
</dbReference>
<dbReference type="AlphaFoldDB" id="A0A2J6Q9H0"/>
<dbReference type="STRING" id="1745343.A0A2J6Q9H0"/>
<feature type="region of interest" description="Disordered" evidence="2">
    <location>
        <begin position="316"/>
        <end position="362"/>
    </location>
</feature>
<evidence type="ECO:0000256" key="2">
    <source>
        <dbReference type="SAM" id="MobiDB-lite"/>
    </source>
</evidence>
<evidence type="ECO:0000313" key="3">
    <source>
        <dbReference type="EMBL" id="PMD22911.1"/>
    </source>
</evidence>
<gene>
    <name evidence="3" type="ORF">NA56DRAFT_644500</name>
</gene>
<dbReference type="OrthoDB" id="5404651at2759"/>
<proteinExistence type="predicted"/>
<feature type="compositionally biased region" description="Polar residues" evidence="2">
    <location>
        <begin position="264"/>
        <end position="277"/>
    </location>
</feature>
<evidence type="ECO:0000256" key="1">
    <source>
        <dbReference type="SAM" id="Coils"/>
    </source>
</evidence>
<evidence type="ECO:0000313" key="4">
    <source>
        <dbReference type="Proteomes" id="UP000235672"/>
    </source>
</evidence>
<feature type="compositionally biased region" description="Polar residues" evidence="2">
    <location>
        <begin position="62"/>
        <end position="75"/>
    </location>
</feature>
<sequence length="510" mass="56252">MASQSSFDDMSTPIETPSTPQPQALELPAKADIAGSTSPSTSMLVAGSSAIHSSMTPPPSSQAPNTRRPISSLRESITPEPNALSSPPPTVVNGTRKEAAHSMSLTRPTQEQILNASPEELQEMLKAVLAENSKLALKVGEARMAAAHHKLQHNLLTIESEDALKRMEVEQEMTRREIEVLQENRRDSASTEYIKKMKEYCKNLEDENVALHRRVEKAKRIIEDKEDQLVDAQEEIHRLQDRIRTNREHFNILRSPGGPLHISTPKTSPSTPQQYRTTPKHTPATNRSSVRYIRERAQDNQEKFNALILAGSVLSQENNSAPSTPVLGRRPEPRTPSRHNRGVQSLSSLPTTPGSGRSQHITSNLLPSAQFSPESEARVASTLAHAVISQQQQPRQRRRKSRDSTISASDNDDEIVQGHSFRVESEEVQESQASQSATEMLRADPRESFEVAASRSVTPSVVDKNLQQAKIFGGITKRKLEDDVLSPIAKKVRTGEGIGLGIGFETSRAS</sequence>
<feature type="region of interest" description="Disordered" evidence="2">
    <location>
        <begin position="423"/>
        <end position="442"/>
    </location>
</feature>
<accession>A0A2J6Q9H0</accession>
<organism evidence="3 4">
    <name type="scientific">Hyaloscypha hepaticicola</name>
    <dbReference type="NCBI Taxonomy" id="2082293"/>
    <lineage>
        <taxon>Eukaryota</taxon>
        <taxon>Fungi</taxon>
        <taxon>Dikarya</taxon>
        <taxon>Ascomycota</taxon>
        <taxon>Pezizomycotina</taxon>
        <taxon>Leotiomycetes</taxon>
        <taxon>Helotiales</taxon>
        <taxon>Hyaloscyphaceae</taxon>
        <taxon>Hyaloscypha</taxon>
    </lineage>
</organism>
<protein>
    <submittedName>
        <fullName evidence="3">Uncharacterized protein</fullName>
    </submittedName>
</protein>
<feature type="region of interest" description="Disordered" evidence="2">
    <location>
        <begin position="1"/>
        <end position="110"/>
    </location>
</feature>
<feature type="compositionally biased region" description="Polar residues" evidence="2">
    <location>
        <begin position="1"/>
        <end position="22"/>
    </location>
</feature>
<reference evidence="3 4" key="1">
    <citation type="submission" date="2016-05" db="EMBL/GenBank/DDBJ databases">
        <title>A degradative enzymes factory behind the ericoid mycorrhizal symbiosis.</title>
        <authorList>
            <consortium name="DOE Joint Genome Institute"/>
            <person name="Martino E."/>
            <person name="Morin E."/>
            <person name="Grelet G."/>
            <person name="Kuo A."/>
            <person name="Kohler A."/>
            <person name="Daghino S."/>
            <person name="Barry K."/>
            <person name="Choi C."/>
            <person name="Cichocki N."/>
            <person name="Clum A."/>
            <person name="Copeland A."/>
            <person name="Hainaut M."/>
            <person name="Haridas S."/>
            <person name="Labutti K."/>
            <person name="Lindquist E."/>
            <person name="Lipzen A."/>
            <person name="Khouja H.-R."/>
            <person name="Murat C."/>
            <person name="Ohm R."/>
            <person name="Olson A."/>
            <person name="Spatafora J."/>
            <person name="Veneault-Fourrey C."/>
            <person name="Henrissat B."/>
            <person name="Grigoriev I."/>
            <person name="Martin F."/>
            <person name="Perotto S."/>
        </authorList>
    </citation>
    <scope>NUCLEOTIDE SEQUENCE [LARGE SCALE GENOMIC DNA]</scope>
    <source>
        <strain evidence="3 4">UAMH 7357</strain>
    </source>
</reference>